<evidence type="ECO:0000259" key="3">
    <source>
        <dbReference type="Pfam" id="PF14723"/>
    </source>
</evidence>
<evidence type="ECO:0000256" key="1">
    <source>
        <dbReference type="ARBA" id="ARBA00023054"/>
    </source>
</evidence>
<dbReference type="PANTHER" id="PTHR17469:SF11">
    <property type="entry name" value="PROTEIN ITPRID2"/>
    <property type="match status" value="1"/>
</dbReference>
<keyword evidence="5" id="KW-1185">Reference proteome</keyword>
<dbReference type="Proteomes" id="UP000694548">
    <property type="component" value="Chromosome sgr14"/>
</dbReference>
<dbReference type="Pfam" id="PF14723">
    <property type="entry name" value="SSFA2_C"/>
    <property type="match status" value="1"/>
</dbReference>
<feature type="compositionally biased region" description="Acidic residues" evidence="2">
    <location>
        <begin position="571"/>
        <end position="584"/>
    </location>
</feature>
<feature type="region of interest" description="Disordered" evidence="2">
    <location>
        <begin position="513"/>
        <end position="587"/>
    </location>
</feature>
<dbReference type="PANTHER" id="PTHR17469">
    <property type="entry name" value="SPERM SPECIFIC ANTIGEN 2-RELATED"/>
    <property type="match status" value="1"/>
</dbReference>
<feature type="compositionally biased region" description="Polar residues" evidence="2">
    <location>
        <begin position="127"/>
        <end position="136"/>
    </location>
</feature>
<dbReference type="AlphaFoldDB" id="A0A8C6LWB4"/>
<feature type="domain" description="Sperm-specific antigen 2 C-terminal" evidence="3">
    <location>
        <begin position="314"/>
        <end position="402"/>
    </location>
</feature>
<feature type="region of interest" description="Disordered" evidence="2">
    <location>
        <begin position="278"/>
        <end position="305"/>
    </location>
</feature>
<evidence type="ECO:0000313" key="4">
    <source>
        <dbReference type="Ensembl" id="ENSNFUP00015024940.1"/>
    </source>
</evidence>
<proteinExistence type="predicted"/>
<feature type="compositionally biased region" description="Basic and acidic residues" evidence="2">
    <location>
        <begin position="528"/>
        <end position="539"/>
    </location>
</feature>
<reference evidence="4" key="3">
    <citation type="submission" date="2025-09" db="UniProtKB">
        <authorList>
            <consortium name="Ensembl"/>
        </authorList>
    </citation>
    <scope>IDENTIFICATION</scope>
</reference>
<evidence type="ECO:0000313" key="5">
    <source>
        <dbReference type="Proteomes" id="UP000694548"/>
    </source>
</evidence>
<dbReference type="GeneTree" id="ENSGT00940000158532"/>
<dbReference type="Ensembl" id="ENSNFUT00015026065.1">
    <property type="protein sequence ID" value="ENSNFUP00015024940.1"/>
    <property type="gene ID" value="ENSNFUG00015012046.1"/>
</dbReference>
<evidence type="ECO:0000256" key="2">
    <source>
        <dbReference type="SAM" id="MobiDB-lite"/>
    </source>
</evidence>
<feature type="compositionally biased region" description="Polar residues" evidence="2">
    <location>
        <begin position="1"/>
        <end position="19"/>
    </location>
</feature>
<reference evidence="4" key="1">
    <citation type="submission" date="2014-08" db="EMBL/GenBank/DDBJ databases">
        <authorList>
            <person name="Senf B."/>
            <person name="Petzold A."/>
            <person name="Downie B.R."/>
            <person name="Koch P."/>
            <person name="Platzer M."/>
        </authorList>
    </citation>
    <scope>NUCLEOTIDE SEQUENCE [LARGE SCALE GENOMIC DNA]</scope>
    <source>
        <strain evidence="4">GRZ</strain>
    </source>
</reference>
<feature type="compositionally biased region" description="Low complexity" evidence="2">
    <location>
        <begin position="518"/>
        <end position="527"/>
    </location>
</feature>
<protein>
    <submittedName>
        <fullName evidence="4">ITPR interacting domain containing 2</fullName>
    </submittedName>
</protein>
<feature type="compositionally biased region" description="Polar residues" evidence="2">
    <location>
        <begin position="61"/>
        <end position="72"/>
    </location>
</feature>
<feature type="region of interest" description="Disordered" evidence="2">
    <location>
        <begin position="1"/>
        <end position="192"/>
    </location>
</feature>
<name>A0A8C6LWB4_NOTFU</name>
<dbReference type="InterPro" id="IPR029326">
    <property type="entry name" value="SSFA2_C"/>
</dbReference>
<gene>
    <name evidence="4" type="primary">ITPRID2</name>
    <name evidence="4" type="synonym">itprid2</name>
</gene>
<sequence length="621" mass="68938">ISDSCDSETTVTSHPSQDIATPHALDQPAFDLPDGKTEEAGPGDALQADGRSYSSEEDAHNLSSEQFLQYTVHSLPRSRPKEEQVEGRARTDHDTEPQPSQNQSEQEPELEQTQSRSDSEIEPQHAEQPTETTADTPSEGADAQVEATPRDDSASSFSVLSALNRAKRKHQCRLGQHNSIQGDDLSQTPKEGRRRGFIPMQRSSSLPSCLVSPPRVVSSVKIQFRQGQTSCTPPRYSFKYTAEDGEDNGEEEVLEEEEKEQSNCLSTLIINPGVQERTAAVPPKPIPPYLRGSHGSPHSASPPPNWSPVCHPHSWSTQSVPDLTSSHHHPFPFSVHPYANSPYLHNHPSSTEMQLRKVLHDIRGTVQSLNQVGPSFGLDFKPIQTISLAEYQQRRRSLNIFRKHQTGLSVREELRELEQQLEDRLLDLTPYSHHAVRTHGFLVFPQDVHRDTSVENLSTASALRAMEPVSTHTHARTLSSLSKNHKILSEFLFSVNFQVSDLLREQFFLQSELGYDGHGPSSRSPSPARRDDGRQRQEVYRASVSITPAPPPRPNAPTGQQEEGQRHGEEAEGENEEGQEEASETEGAAGLIGADNLQHLIREVVFIETGTGGFVFHAEFS</sequence>
<dbReference type="InterPro" id="IPR043444">
    <property type="entry name" value="TESPA1-like"/>
</dbReference>
<feature type="compositionally biased region" description="Basic and acidic residues" evidence="2">
    <location>
        <begin position="79"/>
        <end position="96"/>
    </location>
</feature>
<reference evidence="4" key="2">
    <citation type="submission" date="2025-08" db="UniProtKB">
        <authorList>
            <consortium name="Ensembl"/>
        </authorList>
    </citation>
    <scope>IDENTIFICATION</scope>
</reference>
<feature type="compositionally biased region" description="Polar residues" evidence="2">
    <location>
        <begin position="176"/>
        <end position="189"/>
    </location>
</feature>
<organism evidence="4 5">
    <name type="scientific">Nothobranchius furzeri</name>
    <name type="common">Turquoise killifish</name>
    <dbReference type="NCBI Taxonomy" id="105023"/>
    <lineage>
        <taxon>Eukaryota</taxon>
        <taxon>Metazoa</taxon>
        <taxon>Chordata</taxon>
        <taxon>Craniata</taxon>
        <taxon>Vertebrata</taxon>
        <taxon>Euteleostomi</taxon>
        <taxon>Actinopterygii</taxon>
        <taxon>Neopterygii</taxon>
        <taxon>Teleostei</taxon>
        <taxon>Neoteleostei</taxon>
        <taxon>Acanthomorphata</taxon>
        <taxon>Ovalentaria</taxon>
        <taxon>Atherinomorphae</taxon>
        <taxon>Cyprinodontiformes</taxon>
        <taxon>Nothobranchiidae</taxon>
        <taxon>Nothobranchius</taxon>
    </lineage>
</organism>
<accession>A0A8C6LWB4</accession>
<keyword evidence="1" id="KW-0175">Coiled coil</keyword>